<feature type="region of interest" description="Disordered" evidence="5">
    <location>
        <begin position="581"/>
        <end position="602"/>
    </location>
</feature>
<comment type="caution">
    <text evidence="7">The sequence shown here is derived from an EMBL/GenBank/DDBJ whole genome shotgun (WGS) entry which is preliminary data.</text>
</comment>
<keyword evidence="4" id="KW-0175">Coiled coil</keyword>
<dbReference type="InterPro" id="IPR027417">
    <property type="entry name" value="P-loop_NTPase"/>
</dbReference>
<dbReference type="InterPro" id="IPR038729">
    <property type="entry name" value="Rad50/SbcC_AAA"/>
</dbReference>
<keyword evidence="8" id="KW-1185">Reference proteome</keyword>
<dbReference type="RefSeq" id="WP_183319950.1">
    <property type="nucleotide sequence ID" value="NZ_JACHVQ010000001.1"/>
</dbReference>
<evidence type="ECO:0000313" key="7">
    <source>
        <dbReference type="EMBL" id="MBB2891718.1"/>
    </source>
</evidence>
<comment type="similarity">
    <text evidence="1">Belongs to the SMC family. SbcC subfamily.</text>
</comment>
<feature type="region of interest" description="Disordered" evidence="5">
    <location>
        <begin position="390"/>
        <end position="419"/>
    </location>
</feature>
<dbReference type="GO" id="GO:0006302">
    <property type="term" value="P:double-strand break repair"/>
    <property type="evidence" value="ECO:0007669"/>
    <property type="project" value="InterPro"/>
</dbReference>
<dbReference type="Pfam" id="PF13558">
    <property type="entry name" value="SbcC_Walker_B"/>
    <property type="match status" value="1"/>
</dbReference>
<feature type="compositionally biased region" description="Basic and acidic residues" evidence="5">
    <location>
        <begin position="405"/>
        <end position="419"/>
    </location>
</feature>
<feature type="domain" description="Rad50/SbcC-type AAA" evidence="6">
    <location>
        <begin position="5"/>
        <end position="183"/>
    </location>
</feature>
<dbReference type="EMBL" id="JACHVQ010000001">
    <property type="protein sequence ID" value="MBB2891718.1"/>
    <property type="molecule type" value="Genomic_DNA"/>
</dbReference>
<dbReference type="Gene3D" id="3.40.50.300">
    <property type="entry name" value="P-loop containing nucleotide triphosphate hydrolases"/>
    <property type="match status" value="2"/>
</dbReference>
<evidence type="ECO:0000256" key="2">
    <source>
        <dbReference type="ARBA" id="ARBA00011322"/>
    </source>
</evidence>
<keyword evidence="7" id="KW-0540">Nuclease</keyword>
<name>A0A839N1Y7_9MICO</name>
<keyword evidence="7" id="KW-0378">Hydrolase</keyword>
<dbReference type="Pfam" id="PF13476">
    <property type="entry name" value="AAA_23"/>
    <property type="match status" value="1"/>
</dbReference>
<evidence type="ECO:0000256" key="4">
    <source>
        <dbReference type="SAM" id="Coils"/>
    </source>
</evidence>
<feature type="coiled-coil region" evidence="4">
    <location>
        <begin position="666"/>
        <end position="728"/>
    </location>
</feature>
<sequence>MKLHRLRLQAFGPFAGCEEIDFDDLAADGLHLIHGPTGAGKSSILDAICFALFSGVPGSRMQGRNSLHSDHAAPTTRPEVELEFTVGGRRLRVQRSPEHQVAKKRGTGTRSQRGAVHLEELRSGRWATVSTRADEVGQVIGELLGMGLAQFAQVMLLPQGEFTAFLRAKPDDRGKLLERLFDISDFAAVEQWLVDHRRTLETETTRADARRAALVARAREALSAIPTDDAHQSTPWPDLDDAGGVAALHALCEHLSERLTEALAEADGATATAERLRARLADERTLAGLQGQAHGAQQVLDRLAAQAATVTAAEQQLERARRADGCRAAIAAVQRRRVALRSAAAATRDARGALAASSRWPVPEAHGSGAISESALQPLHERALAGSTALAGQPELVRQSEATEAELRSAEREHERAHDSAVRCAAAVADVAAQVTALTTRLDDRRPRAATDRQWRALLTWVDAAGRAAGAAVTDLEHALQCEDERRVAQQEWAAAEQGVIRLRQARLTGIAAELAADLRHGAPCPVCGSVDHPHPAPTDPDHVDAEQVAAAEEVAAAALSRSERTASRWSAAGGRAERSCGLLRDALDPPDPDVEHPPSADAGLDAALAELRSIATAARPGVIGLGDTLATESRAVGGDDLLLLQTLRATLGAVRDTVAEGAASAAGAADEVRALEDRLEQLRADELTAEQTAAAAAETARSAQGRVAALENRLAAARERLDELIHEHDTVCGCSGETDPAAAHLRCVQQLTALTTAAQAERVAATEAASALDDVDEALREHRFEDLAAATASVLPEADQRRLRSVVDDARTEHAKATGVLEQPEVAAALAGGPADVAGVTAELSVAERSARHTQEAVGDVRRALQSIERIADDLQAHDEHSAPLHRQLAVATSLSAAVTGSGDNVMRMRLTAYVLAARLETVTALANERLQVMSGGRYQLEHTDEKAGRGTKSGLGLRVRDAWTGTARETSTLSGGESFIASLALALGLGDAVLQAAGGRSLETLLVDEGFGSLDEDSLDQVLDVLDALRAGGRSIGIVSHVPELRARIPAQIRVHKTVRGSTLQVVAAGAA</sequence>
<evidence type="ECO:0000256" key="1">
    <source>
        <dbReference type="ARBA" id="ARBA00006930"/>
    </source>
</evidence>
<dbReference type="PANTHER" id="PTHR32114">
    <property type="entry name" value="ABC TRANSPORTER ABCH.3"/>
    <property type="match status" value="1"/>
</dbReference>
<dbReference type="AlphaFoldDB" id="A0A839N1Y7"/>
<dbReference type="SUPFAM" id="SSF52540">
    <property type="entry name" value="P-loop containing nucleoside triphosphate hydrolases"/>
    <property type="match status" value="1"/>
</dbReference>
<evidence type="ECO:0000256" key="3">
    <source>
        <dbReference type="ARBA" id="ARBA00013368"/>
    </source>
</evidence>
<accession>A0A839N1Y7</accession>
<feature type="coiled-coil region" evidence="4">
    <location>
        <begin position="259"/>
        <end position="323"/>
    </location>
</feature>
<keyword evidence="7" id="KW-0269">Exonuclease</keyword>
<dbReference type="GO" id="GO:0016887">
    <property type="term" value="F:ATP hydrolysis activity"/>
    <property type="evidence" value="ECO:0007669"/>
    <property type="project" value="InterPro"/>
</dbReference>
<dbReference type="GO" id="GO:0004527">
    <property type="term" value="F:exonuclease activity"/>
    <property type="evidence" value="ECO:0007669"/>
    <property type="project" value="UniProtKB-KW"/>
</dbReference>
<reference evidence="7 8" key="1">
    <citation type="submission" date="2020-08" db="EMBL/GenBank/DDBJ databases">
        <title>Sequencing the genomes of 1000 actinobacteria strains.</title>
        <authorList>
            <person name="Klenk H.-P."/>
        </authorList>
    </citation>
    <scope>NUCLEOTIDE SEQUENCE [LARGE SCALE GENOMIC DNA]</scope>
    <source>
        <strain evidence="7 8">DSM 105369</strain>
    </source>
</reference>
<evidence type="ECO:0000313" key="8">
    <source>
        <dbReference type="Proteomes" id="UP000559182"/>
    </source>
</evidence>
<evidence type="ECO:0000256" key="5">
    <source>
        <dbReference type="SAM" id="MobiDB-lite"/>
    </source>
</evidence>
<organism evidence="7 8">
    <name type="scientific">Flexivirga oryzae</name>
    <dbReference type="NCBI Taxonomy" id="1794944"/>
    <lineage>
        <taxon>Bacteria</taxon>
        <taxon>Bacillati</taxon>
        <taxon>Actinomycetota</taxon>
        <taxon>Actinomycetes</taxon>
        <taxon>Micrococcales</taxon>
        <taxon>Dermacoccaceae</taxon>
        <taxon>Flexivirga</taxon>
    </lineage>
</organism>
<dbReference type="Proteomes" id="UP000559182">
    <property type="component" value="Unassembled WGS sequence"/>
</dbReference>
<proteinExistence type="inferred from homology"/>
<gene>
    <name evidence="7" type="ORF">FHU39_001702</name>
</gene>
<protein>
    <recommendedName>
        <fullName evidence="3">Nuclease SbcCD subunit C</fullName>
    </recommendedName>
</protein>
<dbReference type="PANTHER" id="PTHR32114:SF2">
    <property type="entry name" value="ABC TRANSPORTER ABCH.3"/>
    <property type="match status" value="1"/>
</dbReference>
<evidence type="ECO:0000259" key="6">
    <source>
        <dbReference type="Pfam" id="PF13476"/>
    </source>
</evidence>
<comment type="subunit">
    <text evidence="2">Heterodimer of SbcC and SbcD.</text>
</comment>